<dbReference type="OrthoDB" id="340227at2759"/>
<gene>
    <name evidence="5" type="ORF">BDK51DRAFT_38713</name>
</gene>
<feature type="compositionally biased region" description="Low complexity" evidence="3">
    <location>
        <begin position="362"/>
        <end position="390"/>
    </location>
</feature>
<feature type="compositionally biased region" description="Polar residues" evidence="3">
    <location>
        <begin position="1254"/>
        <end position="1265"/>
    </location>
</feature>
<feature type="compositionally biased region" description="Low complexity" evidence="3">
    <location>
        <begin position="238"/>
        <end position="281"/>
    </location>
</feature>
<feature type="region of interest" description="Disordered" evidence="3">
    <location>
        <begin position="1138"/>
        <end position="1202"/>
    </location>
</feature>
<feature type="region of interest" description="Disordered" evidence="3">
    <location>
        <begin position="1041"/>
        <end position="1067"/>
    </location>
</feature>
<feature type="compositionally biased region" description="Low complexity" evidence="3">
    <location>
        <begin position="214"/>
        <end position="224"/>
    </location>
</feature>
<organism evidence="5 6">
    <name type="scientific">Blyttiomyces helicus</name>
    <dbReference type="NCBI Taxonomy" id="388810"/>
    <lineage>
        <taxon>Eukaryota</taxon>
        <taxon>Fungi</taxon>
        <taxon>Fungi incertae sedis</taxon>
        <taxon>Chytridiomycota</taxon>
        <taxon>Chytridiomycota incertae sedis</taxon>
        <taxon>Chytridiomycetes</taxon>
        <taxon>Chytridiomycetes incertae sedis</taxon>
        <taxon>Blyttiomyces</taxon>
    </lineage>
</organism>
<dbReference type="InterPro" id="IPR006630">
    <property type="entry name" value="La_HTH"/>
</dbReference>
<evidence type="ECO:0000256" key="2">
    <source>
        <dbReference type="PROSITE-ProRule" id="PRU00332"/>
    </source>
</evidence>
<evidence type="ECO:0000256" key="1">
    <source>
        <dbReference type="ARBA" id="ARBA00022884"/>
    </source>
</evidence>
<keyword evidence="1 2" id="KW-0694">RNA-binding</keyword>
<dbReference type="EMBL" id="KZ995377">
    <property type="protein sequence ID" value="RKO90797.1"/>
    <property type="molecule type" value="Genomic_DNA"/>
</dbReference>
<feature type="compositionally biased region" description="Low complexity" evidence="3">
    <location>
        <begin position="778"/>
        <end position="810"/>
    </location>
</feature>
<dbReference type="SUPFAM" id="SSF46785">
    <property type="entry name" value="Winged helix' DNA-binding domain"/>
    <property type="match status" value="1"/>
</dbReference>
<dbReference type="CDD" id="cd07323">
    <property type="entry name" value="LAM"/>
    <property type="match status" value="1"/>
</dbReference>
<feature type="compositionally biased region" description="Low complexity" evidence="3">
    <location>
        <begin position="827"/>
        <end position="847"/>
    </location>
</feature>
<feature type="compositionally biased region" description="Low complexity" evidence="3">
    <location>
        <begin position="683"/>
        <end position="704"/>
    </location>
</feature>
<feature type="region of interest" description="Disordered" evidence="3">
    <location>
        <begin position="873"/>
        <end position="928"/>
    </location>
</feature>
<feature type="compositionally biased region" description="Low complexity" evidence="3">
    <location>
        <begin position="458"/>
        <end position="467"/>
    </location>
</feature>
<feature type="compositionally biased region" description="Low complexity" evidence="3">
    <location>
        <begin position="888"/>
        <end position="913"/>
    </location>
</feature>
<feature type="region of interest" description="Disordered" evidence="3">
    <location>
        <begin position="28"/>
        <end position="595"/>
    </location>
</feature>
<name>A0A4V1IRP7_9FUNG</name>
<feature type="compositionally biased region" description="Basic and acidic residues" evidence="3">
    <location>
        <begin position="177"/>
        <end position="201"/>
    </location>
</feature>
<feature type="compositionally biased region" description="Low complexity" evidence="3">
    <location>
        <begin position="538"/>
        <end position="551"/>
    </location>
</feature>
<dbReference type="InterPro" id="IPR036388">
    <property type="entry name" value="WH-like_DNA-bd_sf"/>
</dbReference>
<evidence type="ECO:0000313" key="5">
    <source>
        <dbReference type="EMBL" id="RKO90797.1"/>
    </source>
</evidence>
<evidence type="ECO:0000256" key="3">
    <source>
        <dbReference type="SAM" id="MobiDB-lite"/>
    </source>
</evidence>
<evidence type="ECO:0000313" key="6">
    <source>
        <dbReference type="Proteomes" id="UP000269721"/>
    </source>
</evidence>
<feature type="region of interest" description="Disordered" evidence="3">
    <location>
        <begin position="1220"/>
        <end position="1271"/>
    </location>
</feature>
<feature type="region of interest" description="Disordered" evidence="3">
    <location>
        <begin position="683"/>
        <end position="720"/>
    </location>
</feature>
<dbReference type="PROSITE" id="PS50961">
    <property type="entry name" value="HTH_LA"/>
    <property type="match status" value="1"/>
</dbReference>
<dbReference type="InterPro" id="IPR036390">
    <property type="entry name" value="WH_DNA-bd_sf"/>
</dbReference>
<feature type="compositionally biased region" description="Pro residues" evidence="3">
    <location>
        <begin position="511"/>
        <end position="537"/>
    </location>
</feature>
<dbReference type="GO" id="GO:0003723">
    <property type="term" value="F:RNA binding"/>
    <property type="evidence" value="ECO:0007669"/>
    <property type="project" value="UniProtKB-UniRule"/>
</dbReference>
<dbReference type="SMART" id="SM00715">
    <property type="entry name" value="LA"/>
    <property type="match status" value="1"/>
</dbReference>
<proteinExistence type="predicted"/>
<protein>
    <recommendedName>
        <fullName evidence="4">HTH La-type RNA-binding domain-containing protein</fullName>
    </recommendedName>
</protein>
<feature type="compositionally biased region" description="Basic and acidic residues" evidence="3">
    <location>
        <begin position="143"/>
        <end position="163"/>
    </location>
</feature>
<feature type="compositionally biased region" description="Polar residues" evidence="3">
    <location>
        <begin position="1155"/>
        <end position="1167"/>
    </location>
</feature>
<dbReference type="Gene3D" id="1.10.10.10">
    <property type="entry name" value="Winged helix-like DNA-binding domain superfamily/Winged helix DNA-binding domain"/>
    <property type="match status" value="1"/>
</dbReference>
<feature type="region of interest" description="Disordered" evidence="3">
    <location>
        <begin position="778"/>
        <end position="860"/>
    </location>
</feature>
<feature type="compositionally biased region" description="Gly residues" evidence="3">
    <location>
        <begin position="559"/>
        <end position="578"/>
    </location>
</feature>
<reference evidence="6" key="1">
    <citation type="journal article" date="2018" name="Nat. Microbiol.">
        <title>Leveraging single-cell genomics to expand the fungal tree of life.</title>
        <authorList>
            <person name="Ahrendt S.R."/>
            <person name="Quandt C.A."/>
            <person name="Ciobanu D."/>
            <person name="Clum A."/>
            <person name="Salamov A."/>
            <person name="Andreopoulos B."/>
            <person name="Cheng J.F."/>
            <person name="Woyke T."/>
            <person name="Pelin A."/>
            <person name="Henrissat B."/>
            <person name="Reynolds N.K."/>
            <person name="Benny G.L."/>
            <person name="Smith M.E."/>
            <person name="James T.Y."/>
            <person name="Grigoriev I.V."/>
        </authorList>
    </citation>
    <scope>NUCLEOTIDE SEQUENCE [LARGE SCALE GENOMIC DNA]</scope>
</reference>
<feature type="compositionally biased region" description="Low complexity" evidence="3">
    <location>
        <begin position="497"/>
        <end position="506"/>
    </location>
</feature>
<feature type="region of interest" description="Disordered" evidence="3">
    <location>
        <begin position="999"/>
        <end position="1018"/>
    </location>
</feature>
<dbReference type="Proteomes" id="UP000269721">
    <property type="component" value="Unassembled WGS sequence"/>
</dbReference>
<feature type="compositionally biased region" description="Low complexity" evidence="3">
    <location>
        <begin position="579"/>
        <end position="595"/>
    </location>
</feature>
<keyword evidence="6" id="KW-1185">Reference proteome</keyword>
<feature type="domain" description="HTH La-type RNA-binding" evidence="4">
    <location>
        <begin position="618"/>
        <end position="722"/>
    </location>
</feature>
<sequence>MTSPDSSIPAAVADPKGISWAKLAQKALISPSEPSVPAVPAPSTPATPSGKVAADKTASVDASLKLTHNETPSTPAPASSPAAAESKRTPTTSKKTSSESETTTAASSPSNGAPAASTSDAPETAPTPEFIPAPPPSVNIWKVRMETQQKQADVAHPKSENEPQRPAGAAQKPASRSADERRAKQAAKERAKKEVDERDAAEGFVKVVAKKKSAPSGPSSARGSQTFAGPAKGGKHTAAPAVAAGAGPSSPVSKKAAAKAAAKKAAGAPAAAATSAPVSGSETKKGPEAGKKAAEVRSAAGPAKIVQTPAHSENLLAKETLAATGSKTVVPTSTPGKSSGTSSPLPDVGTWPTLRDVPPSPSRGESSAASRASTPSGPASSASPVPGDAASHTEPKSSNAEGTGAHAGRKAAWAKLDVPIRYPPPSSTAPRVPRTGGSSKRDHDDGGKPHHGKADRLAGSAGAPGSKGKPRGPRPAGPGAPSAPNSRPHTTPREARSGSITQSSSSGPRHGPAPPSDAPVPAPTVPAPASHPAPNPHPANNHHASQASTRGGLRDRPRGGSGRGRGGGRGGITRGGGPRPYNYAPPYAYHQQAPQPGFYPTNTFVGGFAPAGPVDHQLVESDTVKWWIRCQIEYYFSIENLCRDIYFRRQMDPSNGTVPLNLVSGFNRVRSLIAVARAKAEASAAPSPTSPAEAATEPAAGTEVAVEKETPDANSPVAPSPFATPEWTLELVKSALAGSEVIELVDGAVTAEPLIRRRDGWEFWVFQANGAAPAIVSPTSAAPASVPSYANAHVKGEQQQQQQQPTQPTQPAVPLSPESPKAGSSPAATAPRHQQLAAAAATPAADAKILTPPQSPALPATNVEAVDAGWETAQNRRRQSKLSVKPVAGSPSSAGSFSIASPTITAASPASPALRGQTPSAVPREDDEDEMFAFDDGEDWAGSRPRRREYSAAGYSGMDADSVPDELVDAAAPGTSIPIGSVTAARFLSSSHVSARSLKHRASVSASADPYDSADEWHDIEDDEVESLLIVTRRASTAPVSVSPAYQLPSGATQPPLSTHEPKLPPRKHATAPFERSRMNDEINEIINEGLYFYEHDYLSSHGRNGGRSKVEAVDGEQFAAMQNGMLSTSATKTSYYFDDGSNRSGSIPNGRPRTGSNAGRNRSPSVARSPKAGGSGVLSTSGPRSSGKTPRRYWDAGASTASPPVGWLMERAARDDAATAAALSSSSSASSLPKHHASTSAPRHLDIPHRPGTHSQGAASSPSASIPMGSLPIPMPAAAGSIGSQAGSFDGRALSYREFNVFQHPSYELLKENGFIQHKYVKYHAKALKGMLICFHWRLGERGWTGWGGLTAPCNNY</sequence>
<accession>A0A4V1IRP7</accession>
<evidence type="ECO:0000259" key="4">
    <source>
        <dbReference type="PROSITE" id="PS50961"/>
    </source>
</evidence>
<feature type="compositionally biased region" description="Low complexity" evidence="3">
    <location>
        <begin position="1220"/>
        <end position="1233"/>
    </location>
</feature>
<feature type="compositionally biased region" description="Low complexity" evidence="3">
    <location>
        <begin position="331"/>
        <end position="344"/>
    </location>
</feature>
<feature type="compositionally biased region" description="Polar residues" evidence="3">
    <location>
        <begin position="1178"/>
        <end position="1189"/>
    </location>
</feature>
<feature type="compositionally biased region" description="Basic and acidic residues" evidence="3">
    <location>
        <begin position="282"/>
        <end position="295"/>
    </location>
</feature>
<feature type="compositionally biased region" description="Basic and acidic residues" evidence="3">
    <location>
        <begin position="439"/>
        <end position="456"/>
    </location>
</feature>
<dbReference type="Pfam" id="PF05383">
    <property type="entry name" value="La"/>
    <property type="match status" value="1"/>
</dbReference>
<feature type="compositionally biased region" description="Low complexity" evidence="3">
    <location>
        <begin position="70"/>
        <end position="128"/>
    </location>
</feature>